<evidence type="ECO:0000313" key="1">
    <source>
        <dbReference type="EMBL" id="KXU82437.1"/>
    </source>
</evidence>
<dbReference type="AlphaFoldDB" id="A0A149PBN6"/>
<gene>
    <name evidence="1" type="ORF">CI15_33425</name>
</gene>
<organism evidence="1 2">
    <name type="scientific">Paraburkholderia monticola</name>
    <dbReference type="NCBI Taxonomy" id="1399968"/>
    <lineage>
        <taxon>Bacteria</taxon>
        <taxon>Pseudomonadati</taxon>
        <taxon>Pseudomonadota</taxon>
        <taxon>Betaproteobacteria</taxon>
        <taxon>Burkholderiales</taxon>
        <taxon>Burkholderiaceae</taxon>
        <taxon>Paraburkholderia</taxon>
    </lineage>
</organism>
<dbReference type="Proteomes" id="UP000075613">
    <property type="component" value="Unassembled WGS sequence"/>
</dbReference>
<comment type="caution">
    <text evidence="1">The sequence shown here is derived from an EMBL/GenBank/DDBJ whole genome shotgun (WGS) entry which is preliminary data.</text>
</comment>
<keyword evidence="2" id="KW-1185">Reference proteome</keyword>
<name>A0A149PBN6_9BURK</name>
<proteinExistence type="predicted"/>
<reference evidence="1 2" key="1">
    <citation type="journal article" date="2015" name="Int. J. Syst. Evol. Microbiol.">
        <title>Burkholderia monticola sp. nov., isolated from mountain soil.</title>
        <authorList>
            <person name="Baek I."/>
            <person name="Seo B."/>
            <person name="Lee I."/>
            <person name="Yi H."/>
            <person name="Chun J."/>
        </authorList>
    </citation>
    <scope>NUCLEOTIDE SEQUENCE [LARGE SCALE GENOMIC DNA]</scope>
    <source>
        <strain evidence="1 2">JC2948</strain>
    </source>
</reference>
<protein>
    <submittedName>
        <fullName evidence="1">Uncharacterized protein</fullName>
    </submittedName>
</protein>
<evidence type="ECO:0000313" key="2">
    <source>
        <dbReference type="Proteomes" id="UP000075613"/>
    </source>
</evidence>
<sequence length="73" mass="7844">MATKGVLMQMITETNAAAATSPVIQGARMPEAPELKAELRWCIENGNYGPRTGAALRWALEAIEELEKEGEGA</sequence>
<dbReference type="STRING" id="1399968.CI15_33425"/>
<accession>A0A149PBN6</accession>
<dbReference type="EMBL" id="LRBG01000039">
    <property type="protein sequence ID" value="KXU82437.1"/>
    <property type="molecule type" value="Genomic_DNA"/>
</dbReference>